<evidence type="ECO:0000256" key="4">
    <source>
        <dbReference type="ARBA" id="ARBA00023157"/>
    </source>
</evidence>
<dbReference type="Gene3D" id="3.40.50.1820">
    <property type="entry name" value="alpha/beta hydrolase"/>
    <property type="match status" value="1"/>
</dbReference>
<accession>A0A0D7CJ99</accession>
<evidence type="ECO:0000313" key="8">
    <source>
        <dbReference type="Proteomes" id="UP000032458"/>
    </source>
</evidence>
<feature type="signal peptide" evidence="5">
    <location>
        <begin position="1"/>
        <end position="30"/>
    </location>
</feature>
<keyword evidence="3" id="KW-0378">Hydrolase</keyword>
<feature type="domain" description="PE-PPE" evidence="6">
    <location>
        <begin position="71"/>
        <end position="210"/>
    </location>
</feature>
<dbReference type="InterPro" id="IPR029058">
    <property type="entry name" value="AB_hydrolase_fold"/>
</dbReference>
<evidence type="ECO:0000256" key="5">
    <source>
        <dbReference type="SAM" id="SignalP"/>
    </source>
</evidence>
<evidence type="ECO:0000259" key="6">
    <source>
        <dbReference type="Pfam" id="PF08237"/>
    </source>
</evidence>
<reference evidence="7 8" key="1">
    <citation type="submission" date="2014-09" db="EMBL/GenBank/DDBJ databases">
        <title>Draft genome sequence of Streptomyces natalensis ATCC 27448, producer of the antifungal pimaricin.</title>
        <authorList>
            <person name="Mendes M.V."/>
            <person name="Beites T."/>
            <person name="Pires S."/>
            <person name="Santos C.L."/>
            <person name="Moradas-Ferreira P."/>
        </authorList>
    </citation>
    <scope>NUCLEOTIDE SEQUENCE [LARGE SCALE GENOMIC DNA]</scope>
    <source>
        <strain evidence="7 8">ATCC 27448</strain>
    </source>
</reference>
<dbReference type="Pfam" id="PF08237">
    <property type="entry name" value="PE-PPE"/>
    <property type="match status" value="1"/>
</dbReference>
<gene>
    <name evidence="7" type="ORF">SNA_23355</name>
</gene>
<dbReference type="GO" id="GO:0052689">
    <property type="term" value="F:carboxylic ester hydrolase activity"/>
    <property type="evidence" value="ECO:0007669"/>
    <property type="project" value="UniProtKB-KW"/>
</dbReference>
<evidence type="ECO:0000313" key="7">
    <source>
        <dbReference type="EMBL" id="KIZ16146.1"/>
    </source>
</evidence>
<evidence type="ECO:0000256" key="2">
    <source>
        <dbReference type="ARBA" id="ARBA00022487"/>
    </source>
</evidence>
<dbReference type="Proteomes" id="UP000032458">
    <property type="component" value="Unassembled WGS sequence"/>
</dbReference>
<name>A0A0D7CJ99_9ACTN</name>
<dbReference type="PANTHER" id="PTHR33630">
    <property type="entry name" value="CUTINASE RV1984C-RELATED-RELATED"/>
    <property type="match status" value="1"/>
</dbReference>
<feature type="chain" id="PRO_5002317574" evidence="5">
    <location>
        <begin position="31"/>
        <end position="250"/>
    </location>
</feature>
<evidence type="ECO:0000256" key="3">
    <source>
        <dbReference type="ARBA" id="ARBA00022801"/>
    </source>
</evidence>
<keyword evidence="4" id="KW-1015">Disulfide bond</keyword>
<dbReference type="PATRIC" id="fig|1240678.4.peg.4973"/>
<evidence type="ECO:0000256" key="1">
    <source>
        <dbReference type="ARBA" id="ARBA00007534"/>
    </source>
</evidence>
<sequence length="250" mass="25997">MSTKSRLMRAVGTAAMTAAMVAGTAVVAQADDVHHYYLEVGGTGAAADAPGCTTSYGFANQHLDAGDKVVPVCYPASAGPWAGSKQFSPDPNAPSYDASVELGYKNLLAKAEETHRNDPSARLTIVGYSQGAQVADVVLQKIANNETEVPRDQVNGMLYADPMQPGTGVAARVPKGLSAFGFTSPGAGPEEFPGVPVERFCIRGDGVCDATSLASVLGYFTKHGQYPQDGNVMTRTIAHDGGNGITWIDA</sequence>
<dbReference type="SMART" id="SM01110">
    <property type="entry name" value="Cutinase"/>
    <property type="match status" value="1"/>
</dbReference>
<organism evidence="7 8">
    <name type="scientific">Streptomyces natalensis ATCC 27448</name>
    <dbReference type="NCBI Taxonomy" id="1240678"/>
    <lineage>
        <taxon>Bacteria</taxon>
        <taxon>Bacillati</taxon>
        <taxon>Actinomycetota</taxon>
        <taxon>Actinomycetes</taxon>
        <taxon>Kitasatosporales</taxon>
        <taxon>Streptomycetaceae</taxon>
        <taxon>Streptomyces</taxon>
    </lineage>
</organism>
<dbReference type="InterPro" id="IPR013228">
    <property type="entry name" value="PE-PPE_C"/>
</dbReference>
<dbReference type="EMBL" id="JRKI01000029">
    <property type="protein sequence ID" value="KIZ16146.1"/>
    <property type="molecule type" value="Genomic_DNA"/>
</dbReference>
<dbReference type="SUPFAM" id="SSF53474">
    <property type="entry name" value="alpha/beta-Hydrolases"/>
    <property type="match status" value="1"/>
</dbReference>
<comment type="similarity">
    <text evidence="1">Belongs to the cutinase family.</text>
</comment>
<keyword evidence="8" id="KW-1185">Reference proteome</keyword>
<dbReference type="PANTHER" id="PTHR33630:SF9">
    <property type="entry name" value="CUTINASE 4"/>
    <property type="match status" value="1"/>
</dbReference>
<protein>
    <submittedName>
        <fullName evidence="7">PE-PPE domain-containing protein</fullName>
    </submittedName>
</protein>
<dbReference type="AlphaFoldDB" id="A0A0D7CJ99"/>
<keyword evidence="5" id="KW-0732">Signal</keyword>
<proteinExistence type="inferred from homology"/>
<keyword evidence="2" id="KW-0719">Serine esterase</keyword>
<comment type="caution">
    <text evidence="7">The sequence shown here is derived from an EMBL/GenBank/DDBJ whole genome shotgun (WGS) entry which is preliminary data.</text>
</comment>
<dbReference type="InterPro" id="IPR000675">
    <property type="entry name" value="Cutinase/axe"/>
</dbReference>